<evidence type="ECO:0000259" key="2">
    <source>
        <dbReference type="Pfam" id="PF23470"/>
    </source>
</evidence>
<reference evidence="5 8" key="3">
    <citation type="journal article" date="2014" name="PLoS Genet.">
        <title>Phylogenetically driven sequencing of extremely halophilic archaea reveals strategies for static and dynamic osmo-response.</title>
        <authorList>
            <person name="Becker E.A."/>
            <person name="Seitzer P.M."/>
            <person name="Tritt A."/>
            <person name="Larsen D."/>
            <person name="Krusor M."/>
            <person name="Yao A.I."/>
            <person name="Wu D."/>
            <person name="Madern D."/>
            <person name="Eisen J.A."/>
            <person name="Darling A.E."/>
            <person name="Facciotti M.T."/>
        </authorList>
    </citation>
    <scope>NUCLEOTIDE SEQUENCE [LARGE SCALE GENOMIC DNA]</scope>
    <source>
        <strain evidence="5">ATCC 33500</strain>
        <strain evidence="8">ATCC 33500 / DSM 1411 / JCM 8866 / NBRC 14739 / NCIMB 2177 / R-4</strain>
    </source>
</reference>
<reference evidence="3" key="1">
    <citation type="journal article" date="2012" name="Appl. Environ. Microbiol.">
        <title>Identification of the haloarchaeal phasin (PhaP) that functions in polyhydroxyalkanoate accumulation and granule formation in Haloferax mediterranei.</title>
        <authorList>
            <person name="Cai S."/>
            <person name="Cai L."/>
            <person name="Liu H."/>
            <person name="Liu X."/>
            <person name="Han J."/>
            <person name="Zhou J."/>
            <person name="Xiang H."/>
        </authorList>
    </citation>
    <scope>NUCLEOTIDE SEQUENCE</scope>
    <source>
        <strain evidence="3">CGMCC 1.2087</strain>
    </source>
</reference>
<dbReference type="HOGENOM" id="CLU_162441_0_0_2"/>
<protein>
    <submittedName>
        <fullName evidence="4 6">Transcriptional regulator</fullName>
    </submittedName>
    <submittedName>
        <fullName evidence="5">Putative transcriptional regulator containing an HTH domain fused to a Zn-ribbon</fullName>
    </submittedName>
</protein>
<name>I3R3I6_HALMT</name>
<dbReference type="EMBL" id="CP001868">
    <property type="protein sequence ID" value="AFK18796.1"/>
    <property type="molecule type" value="Genomic_DNA"/>
</dbReference>
<dbReference type="Proteomes" id="UP000027075">
    <property type="component" value="Chromosome"/>
</dbReference>
<dbReference type="Pfam" id="PF23470">
    <property type="entry name" value="Zn_ribbon_PF0610"/>
    <property type="match status" value="1"/>
</dbReference>
<reference evidence="3" key="5">
    <citation type="submission" date="2014-05" db="EMBL/GenBank/DDBJ databases">
        <authorList>
            <person name="Wang L."/>
            <person name="Yang H."/>
            <person name="Xiang H."/>
        </authorList>
    </citation>
    <scope>NUCLEOTIDE SEQUENCE</scope>
    <source>
        <strain evidence="3">CGMCC 1.2087</strain>
    </source>
</reference>
<reference evidence="3 7" key="2">
    <citation type="journal article" date="2012" name="J. Bacteriol.">
        <title>Complete genome sequence of the metabolically versatile halophilic archaeon Haloferax mediterranei, a poly(3-hydroxybutyrate-co-3-hydroxyvalerate) producer.</title>
        <authorList>
            <person name="Han J."/>
            <person name="Zhang F."/>
            <person name="Hou J."/>
            <person name="Liu X."/>
            <person name="Li M."/>
            <person name="Liu H."/>
            <person name="Cai L."/>
            <person name="Zhang B."/>
            <person name="Chen Y."/>
            <person name="Zhou J."/>
            <person name="Hu S."/>
            <person name="Xiang H."/>
        </authorList>
    </citation>
    <scope>NUCLEOTIDE SEQUENCE [LARGE SCALE GENOMIC DNA]</scope>
    <source>
        <strain evidence="7">ATCC 33500 / DSM 1411 / JCM 8866 / NBRC 14739 / NCIMB 2177 / R-4</strain>
        <strain evidence="3">CGMCC 1.2087</strain>
    </source>
</reference>
<evidence type="ECO:0000313" key="3">
    <source>
        <dbReference type="EMBL" id="AFK18796.1"/>
    </source>
</evidence>
<dbReference type="OrthoDB" id="30924at2157"/>
<dbReference type="AlphaFoldDB" id="I3R3I6"/>
<dbReference type="PANTHER" id="PTHR40663:SF2">
    <property type="entry name" value="TRANSCRIPTIONAL REGULATOR"/>
    <property type="match status" value="1"/>
</dbReference>
<gene>
    <name evidence="3" type="ordered locus">HFX_1080</name>
    <name evidence="4" type="ORF">BM92_03810</name>
    <name evidence="5" type="ORF">C439_05085</name>
    <name evidence="6" type="ORF">E6P09_08430</name>
</gene>
<reference evidence="6 10" key="6">
    <citation type="submission" date="2019-04" db="EMBL/GenBank/DDBJ databases">
        <title>Methylomes of two halophilic Archaea, Haloarcula marismortui and Haloferax mediterranei.</title>
        <authorList>
            <person name="DasSarma S."/>
            <person name="DasSarma P."/>
            <person name="DasSarma S."/>
            <person name="Fomenkov A."/>
            <person name="Vincze T."/>
            <person name="Anton B.P."/>
            <person name="Roberts R.J."/>
        </authorList>
    </citation>
    <scope>NUCLEOTIDE SEQUENCE [LARGE SCALE GENOMIC DNA]</scope>
    <source>
        <strain evidence="6">ATCC 33500</strain>
        <strain evidence="10">ATCC 33500 / DSM 1411 / JCM 8866 / NBRC 14739 / NCIMB 2177 / R-4</strain>
    </source>
</reference>
<dbReference type="InterPro" id="IPR057022">
    <property type="entry name" value="PF0610-like_Zn_ribbon_C"/>
</dbReference>
<reference evidence="4 9" key="4">
    <citation type="submission" date="2014-04" db="EMBL/GenBank/DDBJ databases">
        <title>Transcriptional profiles of Haloferax mediterranei on the basis of nitrogen availability.</title>
        <authorList>
            <person name="Bautista V."/>
        </authorList>
    </citation>
    <scope>NUCLEOTIDE SEQUENCE [LARGE SCALE GENOMIC DNA]</scope>
    <source>
        <strain evidence="4">ATCC 33500</strain>
        <strain evidence="9">ATCC 33500 / DSM 1411 / JCM 8866 / NBRC 14739 / NCIMB 2177 / R-4</strain>
    </source>
</reference>
<evidence type="ECO:0000313" key="9">
    <source>
        <dbReference type="Proteomes" id="UP000027075"/>
    </source>
</evidence>
<dbReference type="Proteomes" id="UP000011603">
    <property type="component" value="Unassembled WGS sequence"/>
</dbReference>
<evidence type="ECO:0000313" key="5">
    <source>
        <dbReference type="EMBL" id="EMA03345.1"/>
    </source>
</evidence>
<dbReference type="RefSeq" id="WP_004572593.1">
    <property type="nucleotide sequence ID" value="NC_017941.2"/>
</dbReference>
<proteinExistence type="predicted"/>
<sequence>MTDQETTTTTRQRIADALRADPATASELSANVGVSVSSVYGHLQHVARSVHGQDGEQFLVAPPECRNCGFSAFDDPVNYPSRCPECRSEGIEEAVFKIE</sequence>
<dbReference type="SUPFAM" id="SSF46785">
    <property type="entry name" value="Winged helix' DNA-binding domain"/>
    <property type="match status" value="1"/>
</dbReference>
<dbReference type="InterPro" id="IPR011991">
    <property type="entry name" value="ArsR-like_HTH"/>
</dbReference>
<evidence type="ECO:0000313" key="6">
    <source>
        <dbReference type="EMBL" id="QCQ75288.1"/>
    </source>
</evidence>
<dbReference type="PaxDb" id="523841-HFX_1080"/>
<evidence type="ECO:0000313" key="4">
    <source>
        <dbReference type="EMBL" id="AHZ21836.1"/>
    </source>
</evidence>
<feature type="domain" description="PF0610-like rubredoxin-like zinc beta-ribbon C-terminal" evidence="2">
    <location>
        <begin position="62"/>
        <end position="99"/>
    </location>
</feature>
<dbReference type="InterPro" id="IPR036388">
    <property type="entry name" value="WH-like_DNA-bd_sf"/>
</dbReference>
<evidence type="ECO:0000313" key="8">
    <source>
        <dbReference type="Proteomes" id="UP000011603"/>
    </source>
</evidence>
<evidence type="ECO:0000313" key="10">
    <source>
        <dbReference type="Proteomes" id="UP000299011"/>
    </source>
</evidence>
<dbReference type="CDD" id="cd00090">
    <property type="entry name" value="HTH_ARSR"/>
    <property type="match status" value="1"/>
</dbReference>
<organism evidence="3 7">
    <name type="scientific">Haloferax mediterranei (strain ATCC 33500 / DSM 1411 / JCM 8866 / NBRC 14739 / NCIMB 2177 / R-4)</name>
    <name type="common">Halobacterium mediterranei</name>
    <dbReference type="NCBI Taxonomy" id="523841"/>
    <lineage>
        <taxon>Archaea</taxon>
        <taxon>Methanobacteriati</taxon>
        <taxon>Methanobacteriota</taxon>
        <taxon>Stenosarchaea group</taxon>
        <taxon>Halobacteria</taxon>
        <taxon>Halobacteriales</taxon>
        <taxon>Haloferacaceae</taxon>
        <taxon>Haloferax</taxon>
    </lineage>
</organism>
<dbReference type="KEGG" id="hme:HFX_1080"/>
<dbReference type="Proteomes" id="UP000006469">
    <property type="component" value="Chromosome"/>
</dbReference>
<evidence type="ECO:0000259" key="1">
    <source>
        <dbReference type="Pfam" id="PF21476"/>
    </source>
</evidence>
<dbReference type="STRING" id="523841.HFX_1080"/>
<dbReference type="InterPro" id="IPR038767">
    <property type="entry name" value="PF0610-like"/>
</dbReference>
<dbReference type="InterPro" id="IPR036390">
    <property type="entry name" value="WH_DNA-bd_sf"/>
</dbReference>
<feature type="domain" description="PF0610-like winged HTH N-terminal" evidence="1">
    <location>
        <begin position="9"/>
        <end position="59"/>
    </location>
</feature>
<dbReference type="InterPro" id="IPR049159">
    <property type="entry name" value="PF0610-like_wHTH_N"/>
</dbReference>
<dbReference type="Proteomes" id="UP000299011">
    <property type="component" value="Chromosome"/>
</dbReference>
<accession>I3R3I6</accession>
<evidence type="ECO:0000313" key="7">
    <source>
        <dbReference type="Proteomes" id="UP000006469"/>
    </source>
</evidence>
<keyword evidence="8" id="KW-1185">Reference proteome</keyword>
<dbReference type="EMBL" id="AOLO01000006">
    <property type="protein sequence ID" value="EMA03345.1"/>
    <property type="molecule type" value="Genomic_DNA"/>
</dbReference>
<dbReference type="Gene3D" id="1.10.10.10">
    <property type="entry name" value="Winged helix-like DNA-binding domain superfamily/Winged helix DNA-binding domain"/>
    <property type="match status" value="1"/>
</dbReference>
<dbReference type="Pfam" id="PF21476">
    <property type="entry name" value="PF0610-like_N"/>
    <property type="match status" value="1"/>
</dbReference>
<dbReference type="EMBL" id="CP007551">
    <property type="protein sequence ID" value="AHZ21836.1"/>
    <property type="molecule type" value="Genomic_DNA"/>
</dbReference>
<dbReference type="GeneID" id="40156437"/>
<dbReference type="eggNOG" id="arCOG04479">
    <property type="taxonomic scope" value="Archaea"/>
</dbReference>
<dbReference type="PANTHER" id="PTHR40663">
    <property type="match status" value="1"/>
</dbReference>
<dbReference type="PATRIC" id="fig|523841.21.peg.1030"/>
<dbReference type="EMBL" id="CP039139">
    <property type="protein sequence ID" value="QCQ75288.1"/>
    <property type="molecule type" value="Genomic_DNA"/>
</dbReference>